<proteinExistence type="predicted"/>
<dbReference type="Pfam" id="PF08315">
    <property type="entry name" value="cwf18"/>
    <property type="match status" value="1"/>
</dbReference>
<dbReference type="GO" id="GO:0071014">
    <property type="term" value="C:post-mRNA release spliceosomal complex"/>
    <property type="evidence" value="ECO:0007669"/>
    <property type="project" value="TreeGrafter"/>
</dbReference>
<dbReference type="AlphaFoldDB" id="A0AAD9MJJ2"/>
<feature type="compositionally biased region" description="Acidic residues" evidence="1">
    <location>
        <begin position="25"/>
        <end position="34"/>
    </location>
</feature>
<evidence type="ECO:0000313" key="2">
    <source>
        <dbReference type="EMBL" id="KAK2076620.1"/>
    </source>
</evidence>
<name>A0AAD9MJJ2_PROWI</name>
<dbReference type="GO" id="GO:0005684">
    <property type="term" value="C:U2-type spliceosomal complex"/>
    <property type="evidence" value="ECO:0007669"/>
    <property type="project" value="TreeGrafter"/>
</dbReference>
<organism evidence="2 3">
    <name type="scientific">Prototheca wickerhamii</name>
    <dbReference type="NCBI Taxonomy" id="3111"/>
    <lineage>
        <taxon>Eukaryota</taxon>
        <taxon>Viridiplantae</taxon>
        <taxon>Chlorophyta</taxon>
        <taxon>core chlorophytes</taxon>
        <taxon>Trebouxiophyceae</taxon>
        <taxon>Chlorellales</taxon>
        <taxon>Chlorellaceae</taxon>
        <taxon>Prototheca</taxon>
    </lineage>
</organism>
<feature type="region of interest" description="Disordered" evidence="1">
    <location>
        <begin position="1"/>
        <end position="53"/>
    </location>
</feature>
<comment type="caution">
    <text evidence="2">The sequence shown here is derived from an EMBL/GenBank/DDBJ whole genome shotgun (WGS) entry which is preliminary data.</text>
</comment>
<dbReference type="InterPro" id="IPR013169">
    <property type="entry name" value="mRNA_splic_Cwf18-like"/>
</dbReference>
<dbReference type="EMBL" id="JASFZW010000009">
    <property type="protein sequence ID" value="KAK2076620.1"/>
    <property type="molecule type" value="Genomic_DNA"/>
</dbReference>
<dbReference type="PANTHER" id="PTHR31551:SF1">
    <property type="entry name" value="COILED-COIL DOMAIN-CONTAINING PROTEIN 12"/>
    <property type="match status" value="1"/>
</dbReference>
<accession>A0AAD9MJJ2</accession>
<gene>
    <name evidence="2" type="ORF">QBZ16_005380</name>
</gene>
<protein>
    <recommendedName>
        <fullName evidence="4">Coiled-coil domain-containing protein 12</fullName>
    </recommendedName>
</protein>
<dbReference type="Proteomes" id="UP001255856">
    <property type="component" value="Unassembled WGS sequence"/>
</dbReference>
<evidence type="ECO:0000313" key="3">
    <source>
        <dbReference type="Proteomes" id="UP001255856"/>
    </source>
</evidence>
<reference evidence="2" key="1">
    <citation type="submission" date="2021-01" db="EMBL/GenBank/DDBJ databases">
        <authorList>
            <person name="Eckstrom K.M.E."/>
        </authorList>
    </citation>
    <scope>NUCLEOTIDE SEQUENCE</scope>
    <source>
        <strain evidence="2">UVCC 0001</strain>
    </source>
</reference>
<dbReference type="PANTHER" id="PTHR31551">
    <property type="entry name" value="PRE-MRNA-SPLICING FACTOR CWF18"/>
    <property type="match status" value="1"/>
</dbReference>
<sequence>MAESAEERRARLKAMRAEAQAAAQQDDDVMEEDQREDRQQSSQDASVSGKEDAEPVLRFRNYLVKDDKSIAHTKVEPAQAPALPEIVADPDAVIGKDPEEVLINVAPKKPNWELRRAIAPQLARLDRQTQEAMIVLMKREQGLEA</sequence>
<keyword evidence="3" id="KW-1185">Reference proteome</keyword>
<evidence type="ECO:0008006" key="4">
    <source>
        <dbReference type="Google" id="ProtNLM"/>
    </source>
</evidence>
<evidence type="ECO:0000256" key="1">
    <source>
        <dbReference type="SAM" id="MobiDB-lite"/>
    </source>
</evidence>